<dbReference type="InterPro" id="IPR016795">
    <property type="entry name" value="UCP021697"/>
</dbReference>
<dbReference type="InterPro" id="IPR051791">
    <property type="entry name" value="Pra-immunoreactive"/>
</dbReference>
<name>A0A368VSX2_9ACTN</name>
<dbReference type="PIRSF" id="PIRSF021697">
    <property type="entry name" value="UCP021697"/>
    <property type="match status" value="1"/>
</dbReference>
<dbReference type="Proteomes" id="UP000253495">
    <property type="component" value="Unassembled WGS sequence"/>
</dbReference>
<evidence type="ECO:0000313" key="3">
    <source>
        <dbReference type="Proteomes" id="UP000253495"/>
    </source>
</evidence>
<accession>A0A368VSX2</accession>
<organism evidence="2 3">
    <name type="scientific">Halopolyspora algeriensis</name>
    <dbReference type="NCBI Taxonomy" id="1500506"/>
    <lineage>
        <taxon>Bacteria</taxon>
        <taxon>Bacillati</taxon>
        <taxon>Actinomycetota</taxon>
        <taxon>Actinomycetes</taxon>
        <taxon>Actinomycetes incertae sedis</taxon>
        <taxon>Halopolyspora</taxon>
    </lineage>
</organism>
<dbReference type="PANTHER" id="PTHR36115">
    <property type="entry name" value="PROLINE-RICH ANTIGEN HOMOLOG-RELATED"/>
    <property type="match status" value="1"/>
</dbReference>
<feature type="transmembrane region" description="Helical" evidence="1">
    <location>
        <begin position="95"/>
        <end position="121"/>
    </location>
</feature>
<dbReference type="PANTHER" id="PTHR36115:SF6">
    <property type="entry name" value="PROLINE-RICH ANTIGEN HOMOLOG"/>
    <property type="match status" value="1"/>
</dbReference>
<feature type="transmembrane region" description="Helical" evidence="1">
    <location>
        <begin position="133"/>
        <end position="151"/>
    </location>
</feature>
<keyword evidence="1" id="KW-0472">Membrane</keyword>
<proteinExistence type="predicted"/>
<keyword evidence="1" id="KW-1133">Transmembrane helix</keyword>
<gene>
    <name evidence="2" type="ORF">DFQ14_105237</name>
</gene>
<dbReference type="AlphaFoldDB" id="A0A368VSX2"/>
<sequence length="168" mass="17954">MLPASANAPRRILESVGRATGSWLSGPRAAHGHQDDTDRQRWRGERLGLAESGPGSAAPTGRRALGFFLDVGMAALVASLFTAPEPPGNWSLLAWVLITVVPVSFFGFTPGMAVAGIWVARLDGATVVGVPRALLRCLLTLLLVPAVLWNLDGRSWHDRLTGTVVLRR</sequence>
<evidence type="ECO:0008006" key="4">
    <source>
        <dbReference type="Google" id="ProtNLM"/>
    </source>
</evidence>
<feature type="transmembrane region" description="Helical" evidence="1">
    <location>
        <begin position="64"/>
        <end position="83"/>
    </location>
</feature>
<keyword evidence="3" id="KW-1185">Reference proteome</keyword>
<comment type="caution">
    <text evidence="2">The sequence shown here is derived from an EMBL/GenBank/DDBJ whole genome shotgun (WGS) entry which is preliminary data.</text>
</comment>
<protein>
    <recommendedName>
        <fullName evidence="4">RDD family protein</fullName>
    </recommendedName>
</protein>
<evidence type="ECO:0000256" key="1">
    <source>
        <dbReference type="SAM" id="Phobius"/>
    </source>
</evidence>
<evidence type="ECO:0000313" key="2">
    <source>
        <dbReference type="EMBL" id="RCW44092.1"/>
    </source>
</evidence>
<reference evidence="2 3" key="1">
    <citation type="submission" date="2018-07" db="EMBL/GenBank/DDBJ databases">
        <title>Genomic Encyclopedia of Type Strains, Phase III (KMG-III): the genomes of soil and plant-associated and newly described type strains.</title>
        <authorList>
            <person name="Whitman W."/>
        </authorList>
    </citation>
    <scope>NUCLEOTIDE SEQUENCE [LARGE SCALE GENOMIC DNA]</scope>
    <source>
        <strain evidence="2 3">CECT 8575</strain>
    </source>
</reference>
<keyword evidence="1" id="KW-0812">Transmembrane</keyword>
<dbReference type="EMBL" id="QPJC01000005">
    <property type="protein sequence ID" value="RCW44092.1"/>
    <property type="molecule type" value="Genomic_DNA"/>
</dbReference>